<dbReference type="EMBL" id="FIIX01000016">
    <property type="protein sequence ID" value="CYV96088.1"/>
    <property type="molecule type" value="Genomic_DNA"/>
</dbReference>
<dbReference type="PATRIC" id="fig|1307.473.peg.1865"/>
<gene>
    <name evidence="1" type="ORF">ERS132461_00941</name>
</gene>
<evidence type="ECO:0000313" key="1">
    <source>
        <dbReference type="EMBL" id="CYV96088.1"/>
    </source>
</evidence>
<sequence>MKNFYLVDSQEQLFNYQQFVSKYEAKWHDYIHFLRKEYQVRDLPQALIWANEEAARKLLGQSPVPAYTNDIRMVMTPDLAVWKKIYQHQLDSYENSPDLQTLSAHYKGLSENHLLQIIGHELAHWSDLFLDDFADYDANIWFEEGMVEYISRQYFLTEEEFAQERFCNQLLVDLFQEKHGWHSLDAFGKSTYEGDYASIFYEYWRSFLTIDQLIEKVGSVQALFETYHKWAQSDQSISLLNWFVQEELLEKEI</sequence>
<accession>A0A0N0DMJ9</accession>
<proteinExistence type="predicted"/>
<name>A0A0N0DMJ9_STRSU</name>
<organism evidence="1 2">
    <name type="scientific">Streptococcus suis</name>
    <dbReference type="NCBI Taxonomy" id="1307"/>
    <lineage>
        <taxon>Bacteria</taxon>
        <taxon>Bacillati</taxon>
        <taxon>Bacillota</taxon>
        <taxon>Bacilli</taxon>
        <taxon>Lactobacillales</taxon>
        <taxon>Streptococcaceae</taxon>
        <taxon>Streptococcus</taxon>
    </lineage>
</organism>
<reference evidence="1 2" key="1">
    <citation type="submission" date="2016-02" db="EMBL/GenBank/DDBJ databases">
        <authorList>
            <consortium name="Pathogen Informatics"/>
        </authorList>
    </citation>
    <scope>NUCLEOTIDE SEQUENCE [LARGE SCALE GENOMIC DNA]</scope>
    <source>
        <strain evidence="1 2">LSS99</strain>
    </source>
</reference>
<evidence type="ECO:0000313" key="2">
    <source>
        <dbReference type="Proteomes" id="UP000073388"/>
    </source>
</evidence>
<dbReference type="AlphaFoldDB" id="A0A0N0DMJ9"/>
<dbReference type="Proteomes" id="UP000073388">
    <property type="component" value="Unassembled WGS sequence"/>
</dbReference>
<protein>
    <submittedName>
        <fullName evidence="1">Uncharacterized protein</fullName>
    </submittedName>
</protein>
<dbReference type="RefSeq" id="WP_044754657.1">
    <property type="nucleotide sequence ID" value="NZ_CEJM01000060.1"/>
</dbReference>